<proteinExistence type="predicted"/>
<dbReference type="Proteomes" id="UP000318065">
    <property type="component" value="Chromosome"/>
</dbReference>
<organism evidence="3 4">
    <name type="scientific">Rubrobacter xylanophilus</name>
    <dbReference type="NCBI Taxonomy" id="49319"/>
    <lineage>
        <taxon>Bacteria</taxon>
        <taxon>Bacillati</taxon>
        <taxon>Actinomycetota</taxon>
        <taxon>Rubrobacteria</taxon>
        <taxon>Rubrobacterales</taxon>
        <taxon>Rubrobacteraceae</taxon>
        <taxon>Rubrobacter</taxon>
    </lineage>
</organism>
<sequence length="266" mass="28936">MSRSPLSEALRLINPERHYFGMRTGAVEGGEWVAATTLVSDGGLVGRQLERAQDRWGLRRREAAAYLVGSYAWGVGGPAVAAYVLARRIPDLSPENVHVRLDEGGGIPEAAVSDERFAALASDPAAGHPDAVTVAGEEELLGWMRERLLAGLEPLADLVGAITRVGARTLWGRAADLLAQSFLMVGGDTPDQVRYMQDARAFVSGLPFGERVGFFVVESAGRRRAFMRRSVCCQAYKNPEYGYCLSCPVLSQEERERRAAEELAKV</sequence>
<evidence type="ECO:0000313" key="4">
    <source>
        <dbReference type="Proteomes" id="UP000318065"/>
    </source>
</evidence>
<dbReference type="GO" id="GO:0051537">
    <property type="term" value="F:2 iron, 2 sulfur cluster binding"/>
    <property type="evidence" value="ECO:0007669"/>
    <property type="project" value="InterPro"/>
</dbReference>
<keyword evidence="4" id="KW-1185">Reference proteome</keyword>
<dbReference type="GO" id="GO:0003824">
    <property type="term" value="F:catalytic activity"/>
    <property type="evidence" value="ECO:0007669"/>
    <property type="project" value="UniProtKB-ARBA"/>
</dbReference>
<dbReference type="OrthoDB" id="5181364at2"/>
<evidence type="ECO:0000259" key="1">
    <source>
        <dbReference type="Pfam" id="PF06276"/>
    </source>
</evidence>
<evidence type="ECO:0000259" key="2">
    <source>
        <dbReference type="Pfam" id="PF11575"/>
    </source>
</evidence>
<evidence type="ECO:0000313" key="3">
    <source>
        <dbReference type="EMBL" id="BBL80957.1"/>
    </source>
</evidence>
<dbReference type="InterPro" id="IPR024726">
    <property type="entry name" value="FhuF_C"/>
</dbReference>
<dbReference type="Pfam" id="PF11575">
    <property type="entry name" value="FhuF_C"/>
    <property type="match status" value="1"/>
</dbReference>
<protein>
    <submittedName>
        <fullName evidence="3">Uncharacterized protein</fullName>
    </submittedName>
</protein>
<reference evidence="3" key="1">
    <citation type="journal article" date="2019" name="Microbiol. Resour. Announc.">
        <title>Complete Genome Sequence of Rubrobacter xylanophilus Strain AA3-22, Isolated from Arima Onsen in Japan.</title>
        <authorList>
            <person name="Tomariguchi N."/>
            <person name="Miyazaki K."/>
        </authorList>
    </citation>
    <scope>NUCLEOTIDE SEQUENCE [LARGE SCALE GENOMIC DNA]</scope>
    <source>
        <strain evidence="3">AA3-22</strain>
    </source>
</reference>
<name>A0A510HPZ3_9ACTN</name>
<feature type="domain" description="Ferric siderophore reductase C-terminal" evidence="2">
    <location>
        <begin position="229"/>
        <end position="248"/>
    </location>
</feature>
<feature type="domain" description="Aerobactin siderophore biosynthesis IucA/IucC-like C-terminal" evidence="1">
    <location>
        <begin position="70"/>
        <end position="185"/>
    </location>
</feature>
<accession>A0A510HPZ3</accession>
<dbReference type="Pfam" id="PF06276">
    <property type="entry name" value="FhuF"/>
    <property type="match status" value="1"/>
</dbReference>
<dbReference type="InterPro" id="IPR022770">
    <property type="entry name" value="IucA/IucC-like_C"/>
</dbReference>
<dbReference type="EMBL" id="AP019791">
    <property type="protein sequence ID" value="BBL80957.1"/>
    <property type="molecule type" value="Genomic_DNA"/>
</dbReference>
<dbReference type="RefSeq" id="WP_143528897.1">
    <property type="nucleotide sequence ID" value="NZ_AP019791.1"/>
</dbReference>
<dbReference type="AlphaFoldDB" id="A0A510HPZ3"/>
<gene>
    <name evidence="3" type="ORF">RxyAA322_28110</name>
</gene>